<proteinExistence type="predicted"/>
<keyword evidence="2" id="KW-1185">Reference proteome</keyword>
<evidence type="ECO:0000313" key="1">
    <source>
        <dbReference type="EMBL" id="SET07198.1"/>
    </source>
</evidence>
<sequence>MNKLQIEHLISKIYKILPLKESDNASLYEYLDSLVIQLEGARKTCTDFTTNNLYSRKYIEIINTVNYLKDNTFTTKQCKREVFKCISLLNSIMNELKDD</sequence>
<dbReference type="Proteomes" id="UP000198558">
    <property type="component" value="Unassembled WGS sequence"/>
</dbReference>
<organism evidence="1 2">
    <name type="scientific">Thomasclavelia cocleata</name>
    <dbReference type="NCBI Taxonomy" id="69824"/>
    <lineage>
        <taxon>Bacteria</taxon>
        <taxon>Bacillati</taxon>
        <taxon>Bacillota</taxon>
        <taxon>Erysipelotrichia</taxon>
        <taxon>Erysipelotrichales</taxon>
        <taxon>Coprobacillaceae</taxon>
        <taxon>Thomasclavelia</taxon>
    </lineage>
</organism>
<gene>
    <name evidence="1" type="ORF">SAMN04489758_101154</name>
</gene>
<protein>
    <submittedName>
        <fullName evidence="1">Uncharacterized protein</fullName>
    </submittedName>
</protein>
<dbReference type="GeneID" id="78287198"/>
<dbReference type="EMBL" id="FOIN01000001">
    <property type="protein sequence ID" value="SET07198.1"/>
    <property type="molecule type" value="Genomic_DNA"/>
</dbReference>
<name>A0A1I0BJL5_9FIRM</name>
<reference evidence="2" key="1">
    <citation type="submission" date="2016-10" db="EMBL/GenBank/DDBJ databases">
        <authorList>
            <person name="Varghese N."/>
            <person name="Submissions S."/>
        </authorList>
    </citation>
    <scope>NUCLEOTIDE SEQUENCE [LARGE SCALE GENOMIC DNA]</scope>
    <source>
        <strain evidence="2">DSM 1551</strain>
    </source>
</reference>
<dbReference type="AlphaFoldDB" id="A0A1I0BJL5"/>
<evidence type="ECO:0000313" key="2">
    <source>
        <dbReference type="Proteomes" id="UP000198558"/>
    </source>
</evidence>
<accession>A0A1I0BJL5</accession>
<dbReference type="RefSeq" id="WP_092351483.1">
    <property type="nucleotide sequence ID" value="NZ_FOIN01000001.1"/>
</dbReference>
<dbReference type="OrthoDB" id="9965868at2"/>